<sequence length="258" mass="29090">MPLTRTTFALLLGCLLPIQPQAAEPIELEWCLDDFPNRHHYPEQGAPYGPTVDFMQELARRAGVQLRFSPNTPFARCLRMMEQGKTDVMTSLNASPEREQYMHLLPYDHARPEVVLLRQDSTDIWSVAELSHLNLMVIRGYTYNADVLNSVARHQPTIEVDSLEAGLNMLLLNRADALLAPVQSSRNRIQSNPRYHGQFKTASFSFQLSEPRFVHLGLSKASPNADAKARLTEAIETMVADDLVHRYFHALPASPSTP</sequence>
<dbReference type="EMBL" id="JAUHLI010000009">
    <property type="protein sequence ID" value="MEE2001782.1"/>
    <property type="molecule type" value="Genomic_DNA"/>
</dbReference>
<reference evidence="5 6" key="1">
    <citation type="submission" date="2023-07" db="EMBL/GenBank/DDBJ databases">
        <title>Alkalimonas sp., MEB108 novel, alkaliphilic bacterium isolated from Lonar Lake, India.</title>
        <authorList>
            <person name="Joshi A."/>
            <person name="Thite S."/>
        </authorList>
    </citation>
    <scope>NUCLEOTIDE SEQUENCE [LARGE SCALE GENOMIC DNA]</scope>
    <source>
        <strain evidence="5 6">MEB108</strain>
    </source>
</reference>
<feature type="domain" description="Solute-binding protein family 3/N-terminal" evidence="4">
    <location>
        <begin position="39"/>
        <end position="242"/>
    </location>
</feature>
<evidence type="ECO:0000256" key="2">
    <source>
        <dbReference type="ARBA" id="ARBA00022729"/>
    </source>
</evidence>
<feature type="signal peptide" evidence="3">
    <location>
        <begin position="1"/>
        <end position="22"/>
    </location>
</feature>
<evidence type="ECO:0000313" key="5">
    <source>
        <dbReference type="EMBL" id="MEE2001782.1"/>
    </source>
</evidence>
<dbReference type="Pfam" id="PF00497">
    <property type="entry name" value="SBP_bac_3"/>
    <property type="match status" value="1"/>
</dbReference>
<protein>
    <submittedName>
        <fullName evidence="5">Transporter substrate-binding domain-containing protein</fullName>
    </submittedName>
</protein>
<feature type="chain" id="PRO_5045844918" evidence="3">
    <location>
        <begin position="23"/>
        <end position="258"/>
    </location>
</feature>
<dbReference type="InterPro" id="IPR001638">
    <property type="entry name" value="Solute-binding_3/MltF_N"/>
</dbReference>
<comment type="similarity">
    <text evidence="1">Belongs to the bacterial solute-binding protein 3 family.</text>
</comment>
<comment type="caution">
    <text evidence="5">The sequence shown here is derived from an EMBL/GenBank/DDBJ whole genome shotgun (WGS) entry which is preliminary data.</text>
</comment>
<dbReference type="Gene3D" id="3.40.190.10">
    <property type="entry name" value="Periplasmic binding protein-like II"/>
    <property type="match status" value="2"/>
</dbReference>
<name>A0ABU7J5Q9_9GAMM</name>
<evidence type="ECO:0000313" key="6">
    <source>
        <dbReference type="Proteomes" id="UP001336314"/>
    </source>
</evidence>
<dbReference type="Proteomes" id="UP001336314">
    <property type="component" value="Unassembled WGS sequence"/>
</dbReference>
<keyword evidence="2 3" id="KW-0732">Signal</keyword>
<dbReference type="PANTHER" id="PTHR35936">
    <property type="entry name" value="MEMBRANE-BOUND LYTIC MUREIN TRANSGLYCOSYLASE F"/>
    <property type="match status" value="1"/>
</dbReference>
<accession>A0ABU7J5Q9</accession>
<proteinExistence type="inferred from homology"/>
<evidence type="ECO:0000256" key="3">
    <source>
        <dbReference type="SAM" id="SignalP"/>
    </source>
</evidence>
<gene>
    <name evidence="5" type="ORF">QWY20_10000</name>
</gene>
<evidence type="ECO:0000256" key="1">
    <source>
        <dbReference type="ARBA" id="ARBA00010333"/>
    </source>
</evidence>
<keyword evidence="6" id="KW-1185">Reference proteome</keyword>
<dbReference type="SUPFAM" id="SSF53850">
    <property type="entry name" value="Periplasmic binding protein-like II"/>
    <property type="match status" value="1"/>
</dbReference>
<organism evidence="5 6">
    <name type="scientific">Alkalimonas cellulosilytica</name>
    <dbReference type="NCBI Taxonomy" id="3058395"/>
    <lineage>
        <taxon>Bacteria</taxon>
        <taxon>Pseudomonadati</taxon>
        <taxon>Pseudomonadota</taxon>
        <taxon>Gammaproteobacteria</taxon>
        <taxon>Alkalimonas</taxon>
    </lineage>
</organism>
<dbReference type="RefSeq" id="WP_330128880.1">
    <property type="nucleotide sequence ID" value="NZ_JAUHLI010000009.1"/>
</dbReference>
<evidence type="ECO:0000259" key="4">
    <source>
        <dbReference type="Pfam" id="PF00497"/>
    </source>
</evidence>
<dbReference type="PANTHER" id="PTHR35936:SF35">
    <property type="entry name" value="L-CYSTINE-BINDING PROTEIN TCYJ"/>
    <property type="match status" value="1"/>
</dbReference>